<evidence type="ECO:0000256" key="12">
    <source>
        <dbReference type="SAM" id="MobiDB-lite"/>
    </source>
</evidence>
<proteinExistence type="inferred from homology"/>
<dbReference type="Gene3D" id="3.40.50.410">
    <property type="entry name" value="von Willebrand factor, type A domain"/>
    <property type="match status" value="1"/>
</dbReference>
<keyword evidence="3" id="KW-0547">Nucleotide-binding</keyword>
<organism evidence="14 15">
    <name type="scientific">Porites lobata</name>
    <dbReference type="NCBI Taxonomy" id="104759"/>
    <lineage>
        <taxon>Eukaryota</taxon>
        <taxon>Metazoa</taxon>
        <taxon>Cnidaria</taxon>
        <taxon>Anthozoa</taxon>
        <taxon>Hexacorallia</taxon>
        <taxon>Scleractinia</taxon>
        <taxon>Fungiina</taxon>
        <taxon>Poritidae</taxon>
        <taxon>Porites</taxon>
    </lineage>
</organism>
<keyword evidence="6" id="KW-0347">Helicase</keyword>
<comment type="similarity">
    <text evidence="2">Belongs to the ku80 family.</text>
</comment>
<keyword evidence="9" id="KW-0233">DNA recombination</keyword>
<dbReference type="SUPFAM" id="SSF100939">
    <property type="entry name" value="SPOC domain-like"/>
    <property type="match status" value="1"/>
</dbReference>
<dbReference type="InterPro" id="IPR024193">
    <property type="entry name" value="Ku80"/>
</dbReference>
<dbReference type="InterPro" id="IPR036494">
    <property type="entry name" value="Ku_C_sf"/>
</dbReference>
<feature type="non-terminal residue" evidence="14">
    <location>
        <position position="783"/>
    </location>
</feature>
<dbReference type="InterPro" id="IPR005161">
    <property type="entry name" value="Ku_N"/>
</dbReference>
<keyword evidence="10" id="KW-0234">DNA repair</keyword>
<evidence type="ECO:0000256" key="8">
    <source>
        <dbReference type="ARBA" id="ARBA00023125"/>
    </source>
</evidence>
<keyword evidence="5" id="KW-0378">Hydrolase</keyword>
<dbReference type="PIRSF" id="PIRSF016570">
    <property type="entry name" value="Ku80"/>
    <property type="match status" value="1"/>
</dbReference>
<evidence type="ECO:0000256" key="5">
    <source>
        <dbReference type="ARBA" id="ARBA00022801"/>
    </source>
</evidence>
<evidence type="ECO:0000256" key="9">
    <source>
        <dbReference type="ARBA" id="ARBA00023172"/>
    </source>
</evidence>
<dbReference type="Proteomes" id="UP001159405">
    <property type="component" value="Unassembled WGS sequence"/>
</dbReference>
<dbReference type="Pfam" id="PF02735">
    <property type="entry name" value="Ku"/>
    <property type="match status" value="1"/>
</dbReference>
<feature type="region of interest" description="Disordered" evidence="12">
    <location>
        <begin position="160"/>
        <end position="191"/>
    </location>
</feature>
<dbReference type="InterPro" id="IPR006164">
    <property type="entry name" value="DNA_bd_Ku70/Ku80"/>
</dbReference>
<feature type="non-terminal residue" evidence="14">
    <location>
        <position position="1"/>
    </location>
</feature>
<keyword evidence="8" id="KW-0238">DNA-binding</keyword>
<accession>A0ABN8NUZ6</accession>
<feature type="compositionally biased region" description="Basic and acidic residues" evidence="12">
    <location>
        <begin position="751"/>
        <end position="767"/>
    </location>
</feature>
<dbReference type="Pfam" id="PF08785">
    <property type="entry name" value="Ku_PK_bind"/>
    <property type="match status" value="1"/>
</dbReference>
<dbReference type="InterPro" id="IPR005160">
    <property type="entry name" value="Ku_C"/>
</dbReference>
<dbReference type="InterPro" id="IPR014893">
    <property type="entry name" value="Ku_PK_bind"/>
</dbReference>
<feature type="domain" description="Ku" evidence="13">
    <location>
        <begin position="348"/>
        <end position="486"/>
    </location>
</feature>
<keyword evidence="15" id="KW-1185">Reference proteome</keyword>
<keyword evidence="4" id="KW-0227">DNA damage</keyword>
<dbReference type="InterPro" id="IPR036465">
    <property type="entry name" value="vWFA_dom_sf"/>
</dbReference>
<evidence type="ECO:0000256" key="10">
    <source>
        <dbReference type="ARBA" id="ARBA00023204"/>
    </source>
</evidence>
<evidence type="ECO:0000313" key="15">
    <source>
        <dbReference type="Proteomes" id="UP001159405"/>
    </source>
</evidence>
<keyword evidence="11" id="KW-0539">Nucleus</keyword>
<protein>
    <recommendedName>
        <fullName evidence="13">Ku domain-containing protein</fullName>
    </recommendedName>
</protein>
<dbReference type="Gene3D" id="2.40.290.10">
    <property type="match status" value="1"/>
</dbReference>
<evidence type="ECO:0000313" key="14">
    <source>
        <dbReference type="EMBL" id="CAH3123266.1"/>
    </source>
</evidence>
<comment type="caution">
    <text evidence="14">The sequence shown here is derived from an EMBL/GenBank/DDBJ whole genome shotgun (WGS) entry which is preliminary data.</text>
</comment>
<dbReference type="Pfam" id="PF03731">
    <property type="entry name" value="Ku_N"/>
    <property type="match status" value="1"/>
</dbReference>
<evidence type="ECO:0000256" key="1">
    <source>
        <dbReference type="ARBA" id="ARBA00004123"/>
    </source>
</evidence>
<comment type="subcellular location">
    <subcellularLocation>
        <location evidence="1">Nucleus</location>
    </subcellularLocation>
</comment>
<dbReference type="Gene3D" id="1.10.1600.10">
    <property type="match status" value="1"/>
</dbReference>
<feature type="region of interest" description="Disordered" evidence="12">
    <location>
        <begin position="602"/>
        <end position="624"/>
    </location>
</feature>
<dbReference type="InterPro" id="IPR016194">
    <property type="entry name" value="SPOC-like_C_dom_sf"/>
</dbReference>
<dbReference type="PANTHER" id="PTHR12604:SF4">
    <property type="entry name" value="X-RAY REPAIR CROSS-COMPLEMENTING PROTEIN 5"/>
    <property type="match status" value="1"/>
</dbReference>
<evidence type="ECO:0000256" key="11">
    <source>
        <dbReference type="ARBA" id="ARBA00023242"/>
    </source>
</evidence>
<keyword evidence="7" id="KW-0067">ATP-binding</keyword>
<evidence type="ECO:0000256" key="7">
    <source>
        <dbReference type="ARBA" id="ARBA00022840"/>
    </source>
</evidence>
<dbReference type="Gene3D" id="1.25.40.240">
    <property type="entry name" value="Ku, C-terminal domain"/>
    <property type="match status" value="1"/>
</dbReference>
<evidence type="ECO:0000259" key="13">
    <source>
        <dbReference type="SMART" id="SM00559"/>
    </source>
</evidence>
<evidence type="ECO:0000256" key="4">
    <source>
        <dbReference type="ARBA" id="ARBA00022763"/>
    </source>
</evidence>
<evidence type="ECO:0000256" key="6">
    <source>
        <dbReference type="ARBA" id="ARBA00022806"/>
    </source>
</evidence>
<dbReference type="Pfam" id="PF03730">
    <property type="entry name" value="Ku_C"/>
    <property type="match status" value="1"/>
</dbReference>
<dbReference type="CDD" id="cd00873">
    <property type="entry name" value="KU80"/>
    <property type="match status" value="1"/>
</dbReference>
<reference evidence="14 15" key="1">
    <citation type="submission" date="2022-05" db="EMBL/GenBank/DDBJ databases">
        <authorList>
            <consortium name="Genoscope - CEA"/>
            <person name="William W."/>
        </authorList>
    </citation>
    <scope>NUCLEOTIDE SEQUENCE [LARGE SCALE GENOMIC DNA]</scope>
</reference>
<dbReference type="EMBL" id="CALNXK010000038">
    <property type="protein sequence ID" value="CAH3123266.1"/>
    <property type="molecule type" value="Genomic_DNA"/>
</dbReference>
<sequence length="783" mass="87601">QDAVVIILDVSPSMCQAAPGHATSLETSVKAINMIIQRKMFANTKDEFALVLFGTEGTSNRLNDKMEAGYENITVARHLGLPDLEMLQFVHSQITPVIDAIVVGMDLLREEANVKYDKKIYLFSDLGSPFGNDQLETITNGLKSLEIHLTLIGPDLYDDSTSDTAGGSEGDDSGPTTSAGLHRKEKTPQQVAGENCMRQLLETLDGETYSLSHVLPMLSFFQTRSVKQTTVFRGPLEIGSQLKINVYGYIRVCCSWNLGTKDIKGKKLFHRTSSSITTKEKEIKLWHMVRTPPGNTQLCGVIYNMVTCVKEEKLATWKKLSAVSQMSANPETMEVQMQRSYHLNDEDDTEVDKENVAQGYRYGKTLVPLTRIDKDSMKLPTERCLSVLCFTSNENVQRYQYAGENVVAFVPQPGDQHAAVALSAFINGMYELNTVAIVRYCRAKNAAPKLGFLAPHIKQDYECLLFTALPFAEDLRQFSFAPLDANKKWKPTGEQEDAIDNLITVMDLTNAQCGEDGQTIEALKCKNTFNPVRQRVFQCIQHRALNPDDTSLPDLEPVIASYLEPSGEFKARCVPQCTKVKDMFHLEKVEKKKETTAENVFRSIRDVERNGEPSTSTTDDHDETDFSMASLAKGEVTQVGTVDPVGDFRAIISRRDEDKFDEAAKQMRERIVQLVLDSFGDQFYGKALDCVKALRVEAIKAGESAMLNMFLQEFKEKIINQRGHEFWLLLVKEKVTLITQTEAADSNATDDQAKEFLEDGRGQKEEAPVDDMLEDADDLVSVL</sequence>
<feature type="compositionally biased region" description="Acidic residues" evidence="12">
    <location>
        <begin position="768"/>
        <end position="783"/>
    </location>
</feature>
<feature type="region of interest" description="Disordered" evidence="12">
    <location>
        <begin position="746"/>
        <end position="783"/>
    </location>
</feature>
<evidence type="ECO:0000256" key="3">
    <source>
        <dbReference type="ARBA" id="ARBA00022741"/>
    </source>
</evidence>
<evidence type="ECO:0000256" key="2">
    <source>
        <dbReference type="ARBA" id="ARBA00007726"/>
    </source>
</evidence>
<gene>
    <name evidence="14" type="ORF">PLOB_00029868</name>
</gene>
<dbReference type="SUPFAM" id="SSF53300">
    <property type="entry name" value="vWA-like"/>
    <property type="match status" value="1"/>
</dbReference>
<dbReference type="SMART" id="SM00559">
    <property type="entry name" value="Ku78"/>
    <property type="match status" value="1"/>
</dbReference>
<dbReference type="PANTHER" id="PTHR12604">
    <property type="entry name" value="KU AUTOANTIGEN DNA HELICASE"/>
    <property type="match status" value="1"/>
</dbReference>
<name>A0ABN8NUZ6_9CNID</name>
<dbReference type="SUPFAM" id="SSF101420">
    <property type="entry name" value="C-terminal domain of Ku80"/>
    <property type="match status" value="1"/>
</dbReference>